<dbReference type="SUPFAM" id="SSF55073">
    <property type="entry name" value="Nucleotide cyclase"/>
    <property type="match status" value="1"/>
</dbReference>
<keyword evidence="1" id="KW-0175">Coiled coil</keyword>
<dbReference type="Pfam" id="PF13487">
    <property type="entry name" value="HD_5"/>
    <property type="match status" value="1"/>
</dbReference>
<dbReference type="InterPro" id="IPR029787">
    <property type="entry name" value="Nucleotide_cyclase"/>
</dbReference>
<dbReference type="NCBIfam" id="TIGR00229">
    <property type="entry name" value="sensory_box"/>
    <property type="match status" value="1"/>
</dbReference>
<comment type="caution">
    <text evidence="7">The sequence shown here is derived from an EMBL/GenBank/DDBJ whole genome shotgun (WGS) entry which is preliminary data.</text>
</comment>
<dbReference type="InterPro" id="IPR003607">
    <property type="entry name" value="HD/PDEase_dom"/>
</dbReference>
<feature type="transmembrane region" description="Helical" evidence="2">
    <location>
        <begin position="55"/>
        <end position="74"/>
    </location>
</feature>
<dbReference type="InterPro" id="IPR037522">
    <property type="entry name" value="HD_GYP_dom"/>
</dbReference>
<keyword evidence="2" id="KW-0812">Transmembrane</keyword>
<dbReference type="Gene3D" id="1.10.3210.10">
    <property type="entry name" value="Hypothetical protein af1432"/>
    <property type="match status" value="1"/>
</dbReference>
<sequence>MKVKQLFSNQDEQAFLNHETALNSRYITKIYGVFIFLYAFFALADLFYYPDDLAILFTIRFAIVIPILILTMILSSNRKLAKYHQYFVAFSFFTGGAGIAYMVILYPENVVYYGGLFMVYFAGFLLIRLRFAYATFAGLAILAFHFIGYWIVQNNYSETFLFGMLFYIGANIIGIIGAYNFERQNRSQFLHDRIIQKISNELKENYQEKVEQFSQLEQSIKENKHLIEKNEELARLTKSLNESEHRFREIVHNIDAGIVIHGPDSQVIGCNERATELLGLSKDAMMGKLAIDPDWMFVNEDESKLPIEDYPVSQLLRTKVPFKDKVLGVVQGTDKPIVWVKVNGTLIIDTQGNVTEVLINFIDITDLKNSHDMLSKNEKQYRLLTTQMQLGLALHKIICDETGKPIDYEFITINPAYETLTGLIGKDIIGKTVKEILPNTESYWIDTYGKVALYGKPIMYENYSSELKKYYRVSAYSPDKGYFAVMVEDVTKQRNIEIQQEYLRNHDQLTGLSNRIHFNENLLELDQQALMPVSVINFDINGLIIINEAFGYEYGNQFIQHVAELLKTVFSEDSIIARVGGDQFAVALKNTSKEAADSLSRQVVKGVNDYEINGTQLSISYGIAEKTNPEDDIQKLFMISENAMYSNKIFASQSFRNQSIKSIIKVYHEKNPREEEHSHRVSALCEEFGKVLGLSDDDINKLKAISHLHDIGKIAIDEAILNKKGKLTNEEWEIIKKHPEIGARIISTSDEYAVIADDILAHHERFDGKGYPFGISGKDIPLRARIISIIDAYDAMTSDRPYRKALTKEETIQELLRCSGSQFDPDLVETFVQKILVSSNKTT</sequence>
<proteinExistence type="predicted"/>
<dbReference type="CDD" id="cd01949">
    <property type="entry name" value="GGDEF"/>
    <property type="match status" value="1"/>
</dbReference>
<dbReference type="SUPFAM" id="SSF109604">
    <property type="entry name" value="HD-domain/PDEase-like"/>
    <property type="match status" value="1"/>
</dbReference>
<dbReference type="PANTHER" id="PTHR43155">
    <property type="entry name" value="CYCLIC DI-GMP PHOSPHODIESTERASE PA4108-RELATED"/>
    <property type="match status" value="1"/>
</dbReference>
<dbReference type="InterPro" id="IPR043128">
    <property type="entry name" value="Rev_trsase/Diguanyl_cyclase"/>
</dbReference>
<keyword evidence="2" id="KW-1133">Transmembrane helix</keyword>
<evidence type="ECO:0000259" key="3">
    <source>
        <dbReference type="PROSITE" id="PS50112"/>
    </source>
</evidence>
<dbReference type="Proteomes" id="UP001177160">
    <property type="component" value="Unassembled WGS sequence"/>
</dbReference>
<evidence type="ECO:0000259" key="4">
    <source>
        <dbReference type="PROSITE" id="PS50113"/>
    </source>
</evidence>
<dbReference type="InterPro" id="IPR013767">
    <property type="entry name" value="PAS_fold"/>
</dbReference>
<keyword evidence="7" id="KW-0548">Nucleotidyltransferase</keyword>
<dbReference type="InterPro" id="IPR000700">
    <property type="entry name" value="PAS-assoc_C"/>
</dbReference>
<dbReference type="Gene3D" id="3.30.450.20">
    <property type="entry name" value="PAS domain"/>
    <property type="match status" value="2"/>
</dbReference>
<evidence type="ECO:0000313" key="8">
    <source>
        <dbReference type="Proteomes" id="UP001177160"/>
    </source>
</evidence>
<evidence type="ECO:0000259" key="6">
    <source>
        <dbReference type="PROSITE" id="PS51832"/>
    </source>
</evidence>
<feature type="transmembrane region" description="Helical" evidence="2">
    <location>
        <begin position="134"/>
        <end position="152"/>
    </location>
</feature>
<protein>
    <submittedName>
        <fullName evidence="7">Diguanylate cyclase</fullName>
        <ecNumber evidence="7">2.7.7.65</ecNumber>
    </submittedName>
</protein>
<feature type="transmembrane region" description="Helical" evidence="2">
    <location>
        <begin position="86"/>
        <end position="104"/>
    </location>
</feature>
<dbReference type="PROSITE" id="PS50112">
    <property type="entry name" value="PAS"/>
    <property type="match status" value="1"/>
</dbReference>
<dbReference type="PROSITE" id="PS50113">
    <property type="entry name" value="PAC"/>
    <property type="match status" value="1"/>
</dbReference>
<evidence type="ECO:0000256" key="2">
    <source>
        <dbReference type="SAM" id="Phobius"/>
    </source>
</evidence>
<dbReference type="CDD" id="cd00077">
    <property type="entry name" value="HDc"/>
    <property type="match status" value="1"/>
</dbReference>
<dbReference type="InterPro" id="IPR000014">
    <property type="entry name" value="PAS"/>
</dbReference>
<evidence type="ECO:0000259" key="5">
    <source>
        <dbReference type="PROSITE" id="PS50887"/>
    </source>
</evidence>
<feature type="domain" description="GGDEF" evidence="5">
    <location>
        <begin position="531"/>
        <end position="660"/>
    </location>
</feature>
<dbReference type="CDD" id="cd00130">
    <property type="entry name" value="PAS"/>
    <property type="match status" value="1"/>
</dbReference>
<name>A0ABT2Y3N3_9MOLU</name>
<dbReference type="SMART" id="SM00471">
    <property type="entry name" value="HDc"/>
    <property type="match status" value="1"/>
</dbReference>
<dbReference type="SMART" id="SM00091">
    <property type="entry name" value="PAS"/>
    <property type="match status" value="2"/>
</dbReference>
<dbReference type="RefSeq" id="WP_263607459.1">
    <property type="nucleotide sequence ID" value="NZ_JAOVQM010000001.1"/>
</dbReference>
<evidence type="ECO:0000256" key="1">
    <source>
        <dbReference type="SAM" id="Coils"/>
    </source>
</evidence>
<dbReference type="GO" id="GO:0052621">
    <property type="term" value="F:diguanylate cyclase activity"/>
    <property type="evidence" value="ECO:0007669"/>
    <property type="project" value="UniProtKB-EC"/>
</dbReference>
<dbReference type="SUPFAM" id="SSF55785">
    <property type="entry name" value="PYP-like sensor domain (PAS domain)"/>
    <property type="match status" value="2"/>
</dbReference>
<feature type="coiled-coil region" evidence="1">
    <location>
        <begin position="199"/>
        <end position="246"/>
    </location>
</feature>
<reference evidence="7" key="1">
    <citation type="submission" date="2022-09" db="EMBL/GenBank/DDBJ databases">
        <title>Novel Mycoplasma species identified in domestic and wild animals.</title>
        <authorList>
            <person name="Volokhov D.V."/>
            <person name="Furtak V.A."/>
            <person name="Zagorodnyaya T.A."/>
        </authorList>
    </citation>
    <scope>NUCLEOTIDE SEQUENCE</scope>
    <source>
        <strain evidence="7">Oakley</strain>
    </source>
</reference>
<dbReference type="Pfam" id="PF00990">
    <property type="entry name" value="GGDEF"/>
    <property type="match status" value="1"/>
</dbReference>
<dbReference type="PANTHER" id="PTHR43155:SF2">
    <property type="entry name" value="CYCLIC DI-GMP PHOSPHODIESTERASE PA4108"/>
    <property type="match status" value="1"/>
</dbReference>
<dbReference type="SMART" id="SM00267">
    <property type="entry name" value="GGDEF"/>
    <property type="match status" value="1"/>
</dbReference>
<keyword evidence="8" id="KW-1185">Reference proteome</keyword>
<organism evidence="7 8">
    <name type="scientific">Paracholeplasma manati</name>
    <dbReference type="NCBI Taxonomy" id="591373"/>
    <lineage>
        <taxon>Bacteria</taxon>
        <taxon>Bacillati</taxon>
        <taxon>Mycoplasmatota</taxon>
        <taxon>Mollicutes</taxon>
        <taxon>Acholeplasmatales</taxon>
        <taxon>Acholeplasmataceae</taxon>
        <taxon>Paracholeplasma</taxon>
    </lineage>
</organism>
<keyword evidence="7" id="KW-0808">Transferase</keyword>
<accession>A0ABT2Y3N3</accession>
<dbReference type="PROSITE" id="PS51832">
    <property type="entry name" value="HD_GYP"/>
    <property type="match status" value="1"/>
</dbReference>
<feature type="domain" description="PAS" evidence="3">
    <location>
        <begin position="243"/>
        <end position="288"/>
    </location>
</feature>
<feature type="transmembrane region" description="Helical" evidence="2">
    <location>
        <begin position="30"/>
        <end position="49"/>
    </location>
</feature>
<dbReference type="Gene3D" id="3.30.70.270">
    <property type="match status" value="1"/>
</dbReference>
<gene>
    <name evidence="7" type="ORF">N7548_00705</name>
</gene>
<evidence type="ECO:0000313" key="7">
    <source>
        <dbReference type="EMBL" id="MCV2231346.1"/>
    </source>
</evidence>
<dbReference type="Pfam" id="PF00989">
    <property type="entry name" value="PAS"/>
    <property type="match status" value="1"/>
</dbReference>
<keyword evidence="2" id="KW-0472">Membrane</keyword>
<dbReference type="EC" id="2.7.7.65" evidence="7"/>
<dbReference type="EMBL" id="JAOVQM010000001">
    <property type="protein sequence ID" value="MCV2231346.1"/>
    <property type="molecule type" value="Genomic_DNA"/>
</dbReference>
<dbReference type="PROSITE" id="PS50887">
    <property type="entry name" value="GGDEF"/>
    <property type="match status" value="1"/>
</dbReference>
<dbReference type="InterPro" id="IPR035965">
    <property type="entry name" value="PAS-like_dom_sf"/>
</dbReference>
<feature type="domain" description="HD-GYP" evidence="6">
    <location>
        <begin position="652"/>
        <end position="843"/>
    </location>
</feature>
<feature type="transmembrane region" description="Helical" evidence="2">
    <location>
        <begin position="164"/>
        <end position="181"/>
    </location>
</feature>
<feature type="domain" description="PAC" evidence="4">
    <location>
        <begin position="323"/>
        <end position="376"/>
    </location>
</feature>
<dbReference type="InterPro" id="IPR000160">
    <property type="entry name" value="GGDEF_dom"/>
</dbReference>
<dbReference type="NCBIfam" id="TIGR00254">
    <property type="entry name" value="GGDEF"/>
    <property type="match status" value="1"/>
</dbReference>